<comment type="caution">
    <text evidence="1">The sequence shown here is derived from an EMBL/GenBank/DDBJ whole genome shotgun (WGS) entry which is preliminary data.</text>
</comment>
<accession>A0A4R9J3N8</accession>
<dbReference type="EMBL" id="RQFY01000012">
    <property type="protein sequence ID" value="TGL28159.1"/>
    <property type="molecule type" value="Genomic_DNA"/>
</dbReference>
<evidence type="ECO:0000313" key="2">
    <source>
        <dbReference type="Proteomes" id="UP000297871"/>
    </source>
</evidence>
<evidence type="ECO:0000313" key="1">
    <source>
        <dbReference type="EMBL" id="TGL28159.1"/>
    </source>
</evidence>
<gene>
    <name evidence="1" type="ORF">EHQ52_17925</name>
</gene>
<keyword evidence="2" id="KW-1185">Reference proteome</keyword>
<proteinExistence type="predicted"/>
<reference evidence="1" key="1">
    <citation type="journal article" date="2019" name="PLoS Negl. Trop. Dis.">
        <title>Revisiting the worldwide diversity of Leptospira species in the environment.</title>
        <authorList>
            <person name="Vincent A.T."/>
            <person name="Schiettekatte O."/>
            <person name="Bourhy P."/>
            <person name="Veyrier F.J."/>
            <person name="Picardeau M."/>
        </authorList>
    </citation>
    <scope>NUCLEOTIDE SEQUENCE [LARGE SCALE GENOMIC DNA]</scope>
    <source>
        <strain evidence="1">201800265</strain>
    </source>
</reference>
<dbReference type="RefSeq" id="WP_135616613.1">
    <property type="nucleotide sequence ID" value="NZ_RQFY01000012.1"/>
</dbReference>
<dbReference type="OrthoDB" id="582107at2"/>
<name>A0A4R9J3N8_9LEPT</name>
<organism evidence="1 2">
    <name type="scientific">Leptospira koniambonensis</name>
    <dbReference type="NCBI Taxonomy" id="2484950"/>
    <lineage>
        <taxon>Bacteria</taxon>
        <taxon>Pseudomonadati</taxon>
        <taxon>Spirochaetota</taxon>
        <taxon>Spirochaetia</taxon>
        <taxon>Leptospirales</taxon>
        <taxon>Leptospiraceae</taxon>
        <taxon>Leptospira</taxon>
    </lineage>
</organism>
<dbReference type="Proteomes" id="UP000297871">
    <property type="component" value="Unassembled WGS sequence"/>
</dbReference>
<protein>
    <submittedName>
        <fullName evidence="1">Uncharacterized protein</fullName>
    </submittedName>
</protein>
<sequence length="262" mass="30008">MLDIHDVLHRVVENFTELVNSIFDLPSGDNQNIGAEAKFLFGGWSWKDSKFRVWRLDYNPGIKAFISIEELLGKIGKITFIGDPEETEPGINIPEIALAKLKEIRTNTDSFDGKIGMEPMEVIVKMCRDSAVREVDGALQIGKIYKSGTNEFFGICWPSVINGKHTFLGKNYDLFTKPTVKYFDPDSCEILEEELPTRLPSLEDFEKNESFEFILNAYSGEENELRSNLSEPERNKLISIFKEYSYKKFLDNLTESQNGEYD</sequence>
<dbReference type="AlphaFoldDB" id="A0A4R9J3N8"/>